<dbReference type="EMBL" id="ML208331">
    <property type="protein sequence ID" value="TFK69422.1"/>
    <property type="molecule type" value="Genomic_DNA"/>
</dbReference>
<evidence type="ECO:0000313" key="2">
    <source>
        <dbReference type="Proteomes" id="UP000308600"/>
    </source>
</evidence>
<evidence type="ECO:0000313" key="1">
    <source>
        <dbReference type="EMBL" id="TFK69422.1"/>
    </source>
</evidence>
<keyword evidence="2" id="KW-1185">Reference proteome</keyword>
<dbReference type="Proteomes" id="UP000308600">
    <property type="component" value="Unassembled WGS sequence"/>
</dbReference>
<proteinExistence type="predicted"/>
<reference evidence="1 2" key="1">
    <citation type="journal article" date="2019" name="Nat. Ecol. Evol.">
        <title>Megaphylogeny resolves global patterns of mushroom evolution.</title>
        <authorList>
            <person name="Varga T."/>
            <person name="Krizsan K."/>
            <person name="Foldi C."/>
            <person name="Dima B."/>
            <person name="Sanchez-Garcia M."/>
            <person name="Sanchez-Ramirez S."/>
            <person name="Szollosi G.J."/>
            <person name="Szarkandi J.G."/>
            <person name="Papp V."/>
            <person name="Albert L."/>
            <person name="Andreopoulos W."/>
            <person name="Angelini C."/>
            <person name="Antonin V."/>
            <person name="Barry K.W."/>
            <person name="Bougher N.L."/>
            <person name="Buchanan P."/>
            <person name="Buyck B."/>
            <person name="Bense V."/>
            <person name="Catcheside P."/>
            <person name="Chovatia M."/>
            <person name="Cooper J."/>
            <person name="Damon W."/>
            <person name="Desjardin D."/>
            <person name="Finy P."/>
            <person name="Geml J."/>
            <person name="Haridas S."/>
            <person name="Hughes K."/>
            <person name="Justo A."/>
            <person name="Karasinski D."/>
            <person name="Kautmanova I."/>
            <person name="Kiss B."/>
            <person name="Kocsube S."/>
            <person name="Kotiranta H."/>
            <person name="LaButti K.M."/>
            <person name="Lechner B.E."/>
            <person name="Liimatainen K."/>
            <person name="Lipzen A."/>
            <person name="Lukacs Z."/>
            <person name="Mihaltcheva S."/>
            <person name="Morgado L.N."/>
            <person name="Niskanen T."/>
            <person name="Noordeloos M.E."/>
            <person name="Ohm R.A."/>
            <person name="Ortiz-Santana B."/>
            <person name="Ovrebo C."/>
            <person name="Racz N."/>
            <person name="Riley R."/>
            <person name="Savchenko A."/>
            <person name="Shiryaev A."/>
            <person name="Soop K."/>
            <person name="Spirin V."/>
            <person name="Szebenyi C."/>
            <person name="Tomsovsky M."/>
            <person name="Tulloss R.E."/>
            <person name="Uehling J."/>
            <person name="Grigoriev I.V."/>
            <person name="Vagvolgyi C."/>
            <person name="Papp T."/>
            <person name="Martin F.M."/>
            <person name="Miettinen O."/>
            <person name="Hibbett D.S."/>
            <person name="Nagy L.G."/>
        </authorList>
    </citation>
    <scope>NUCLEOTIDE SEQUENCE [LARGE SCALE GENOMIC DNA]</scope>
    <source>
        <strain evidence="1 2">NL-1719</strain>
    </source>
</reference>
<protein>
    <submittedName>
        <fullName evidence="1">Uncharacterized protein</fullName>
    </submittedName>
</protein>
<name>A0ACD3AV18_9AGAR</name>
<gene>
    <name evidence="1" type="ORF">BDN72DRAFT_614815</name>
</gene>
<sequence length="283" mass="31798">MTGTVCRTIRGSYTCATLLDASYVICCRVEAGASATMDFRLDVYPIHENSSDQPIITFEYPPIHGTMLPNIPAPPCEFLMSASLSSTRTRRKHRPFAANAEDSIMSFCTSSVRNRHGDEYGDHPWQMTSVFLVSSILSQVRAVEASPDWDRKTPVRVPPGGWKHCTIPMWDDHVVYMHGSRMIVQRDPSNVFTILDFDRKSVAGKDLGIPSSLKAPGVQDIPWVDKKQVDEAMLLPRVHSFMLDAPGRSIGDIEFDEDTITFLLVEDSKRMLYIYRQKGADPL</sequence>
<organism evidence="1 2">
    <name type="scientific">Pluteus cervinus</name>
    <dbReference type="NCBI Taxonomy" id="181527"/>
    <lineage>
        <taxon>Eukaryota</taxon>
        <taxon>Fungi</taxon>
        <taxon>Dikarya</taxon>
        <taxon>Basidiomycota</taxon>
        <taxon>Agaricomycotina</taxon>
        <taxon>Agaricomycetes</taxon>
        <taxon>Agaricomycetidae</taxon>
        <taxon>Agaricales</taxon>
        <taxon>Pluteineae</taxon>
        <taxon>Pluteaceae</taxon>
        <taxon>Pluteus</taxon>
    </lineage>
</organism>
<accession>A0ACD3AV18</accession>